<evidence type="ECO:0000256" key="4">
    <source>
        <dbReference type="ARBA" id="ARBA00011024"/>
    </source>
</evidence>
<evidence type="ECO:0000256" key="1">
    <source>
        <dbReference type="ARBA" id="ARBA00004401"/>
    </source>
</evidence>
<keyword evidence="8 13" id="KW-0812">Transmembrane</keyword>
<feature type="region of interest" description="Disordered" evidence="12">
    <location>
        <begin position="198"/>
        <end position="278"/>
    </location>
</feature>
<evidence type="ECO:0000256" key="10">
    <source>
        <dbReference type="ARBA" id="ARBA00022989"/>
    </source>
</evidence>
<evidence type="ECO:0000256" key="9">
    <source>
        <dbReference type="ARBA" id="ARBA00022824"/>
    </source>
</evidence>
<evidence type="ECO:0000256" key="6">
    <source>
        <dbReference type="ARBA" id="ARBA00022475"/>
    </source>
</evidence>
<dbReference type="PANTHER" id="PTHR32510">
    <property type="entry name" value="TRANSMEMBRANE PROTEIN 98"/>
    <property type="match status" value="1"/>
</dbReference>
<keyword evidence="9" id="KW-0256">Endoplasmic reticulum</keyword>
<name>A0AAD4N061_9BILA</name>
<evidence type="ECO:0000256" key="12">
    <source>
        <dbReference type="SAM" id="MobiDB-lite"/>
    </source>
</evidence>
<comment type="similarity">
    <text evidence="4">Belongs to the TMEM98 family.</text>
</comment>
<comment type="subcellular location">
    <subcellularLocation>
        <location evidence="1">Cell membrane</location>
        <topology evidence="1">Single-pass type II membrane protein</topology>
    </subcellularLocation>
    <subcellularLocation>
        <location evidence="3">Endoplasmic reticulum membrane</location>
        <topology evidence="3">Single-pass type II membrane protein</topology>
    </subcellularLocation>
    <subcellularLocation>
        <location evidence="2">Secreted</location>
        <location evidence="2">Extracellular exosome</location>
    </subcellularLocation>
</comment>
<dbReference type="InterPro" id="IPR029668">
    <property type="entry name" value="TMEM98"/>
</dbReference>
<evidence type="ECO:0000256" key="3">
    <source>
        <dbReference type="ARBA" id="ARBA00004648"/>
    </source>
</evidence>
<feature type="transmembrane region" description="Helical" evidence="13">
    <location>
        <begin position="6"/>
        <end position="27"/>
    </location>
</feature>
<accession>A0AAD4N061</accession>
<dbReference type="GO" id="GO:0005789">
    <property type="term" value="C:endoplasmic reticulum membrane"/>
    <property type="evidence" value="ECO:0007669"/>
    <property type="project" value="UniProtKB-SubCell"/>
</dbReference>
<keyword evidence="15" id="KW-1185">Reference proteome</keyword>
<dbReference type="GO" id="GO:0005886">
    <property type="term" value="C:plasma membrane"/>
    <property type="evidence" value="ECO:0007669"/>
    <property type="project" value="UniProtKB-SubCell"/>
</dbReference>
<feature type="compositionally biased region" description="Polar residues" evidence="12">
    <location>
        <begin position="253"/>
        <end position="263"/>
    </location>
</feature>
<evidence type="ECO:0000256" key="2">
    <source>
        <dbReference type="ARBA" id="ARBA00004550"/>
    </source>
</evidence>
<evidence type="ECO:0000313" key="15">
    <source>
        <dbReference type="Proteomes" id="UP001201812"/>
    </source>
</evidence>
<evidence type="ECO:0000313" key="14">
    <source>
        <dbReference type="EMBL" id="KAI1709261.1"/>
    </source>
</evidence>
<reference evidence="14" key="1">
    <citation type="submission" date="2022-01" db="EMBL/GenBank/DDBJ databases">
        <title>Genome Sequence Resource for Two Populations of Ditylenchus destructor, the Migratory Endoparasitic Phytonematode.</title>
        <authorList>
            <person name="Zhang H."/>
            <person name="Lin R."/>
            <person name="Xie B."/>
        </authorList>
    </citation>
    <scope>NUCLEOTIDE SEQUENCE</scope>
    <source>
        <strain evidence="14">BazhouSP</strain>
    </source>
</reference>
<evidence type="ECO:0000256" key="13">
    <source>
        <dbReference type="SAM" id="Phobius"/>
    </source>
</evidence>
<proteinExistence type="inferred from homology"/>
<organism evidence="14 15">
    <name type="scientific">Ditylenchus destructor</name>
    <dbReference type="NCBI Taxonomy" id="166010"/>
    <lineage>
        <taxon>Eukaryota</taxon>
        <taxon>Metazoa</taxon>
        <taxon>Ecdysozoa</taxon>
        <taxon>Nematoda</taxon>
        <taxon>Chromadorea</taxon>
        <taxon>Rhabditida</taxon>
        <taxon>Tylenchina</taxon>
        <taxon>Tylenchomorpha</taxon>
        <taxon>Sphaerularioidea</taxon>
        <taxon>Anguinidae</taxon>
        <taxon>Anguininae</taxon>
        <taxon>Ditylenchus</taxon>
    </lineage>
</organism>
<evidence type="ECO:0000256" key="11">
    <source>
        <dbReference type="ARBA" id="ARBA00023136"/>
    </source>
</evidence>
<keyword evidence="6" id="KW-1003">Cell membrane</keyword>
<evidence type="ECO:0000256" key="5">
    <source>
        <dbReference type="ARBA" id="ARBA00014380"/>
    </source>
</evidence>
<keyword evidence="11 13" id="KW-0472">Membrane</keyword>
<gene>
    <name evidence="14" type="ORF">DdX_11331</name>
</gene>
<sequence length="278" mass="31050">MDIVVYLALAVLLAVFLFSLFILIVMCHRKYEYNRLLMAHSLRFSKLRQESLDIIQLGPHISQKLSTNQWVEEVSGMLADCVAVLKLCHVLTDQMSKIPLNQIGDHLNEIICQATTRVVPRFDALLRSMAAKNVDIRVIESRVVALVTACWSLVIPFYILNPKYKELFGELVQEMEKHHGHLLLALEQVERLDVNQVADGEDDDPSSETALRTSQEEGPSAPLIKSQTESGRHMNNGGMISLRMPDESKKPLNNDSSTSSQEDQAPADPVSTSVTAVT</sequence>
<keyword evidence="7" id="KW-0964">Secreted</keyword>
<dbReference type="AlphaFoldDB" id="A0AAD4N061"/>
<evidence type="ECO:0000256" key="8">
    <source>
        <dbReference type="ARBA" id="ARBA00022692"/>
    </source>
</evidence>
<dbReference type="Proteomes" id="UP001201812">
    <property type="component" value="Unassembled WGS sequence"/>
</dbReference>
<feature type="compositionally biased region" description="Polar residues" evidence="12">
    <location>
        <begin position="207"/>
        <end position="217"/>
    </location>
</feature>
<evidence type="ECO:0000256" key="7">
    <source>
        <dbReference type="ARBA" id="ARBA00022525"/>
    </source>
</evidence>
<comment type="caution">
    <text evidence="14">The sequence shown here is derived from an EMBL/GenBank/DDBJ whole genome shotgun (WGS) entry which is preliminary data.</text>
</comment>
<keyword evidence="10 13" id="KW-1133">Transmembrane helix</keyword>
<dbReference type="EMBL" id="JAKKPZ010000031">
    <property type="protein sequence ID" value="KAI1709261.1"/>
    <property type="molecule type" value="Genomic_DNA"/>
</dbReference>
<feature type="transmembrane region" description="Helical" evidence="13">
    <location>
        <begin position="143"/>
        <end position="160"/>
    </location>
</feature>
<protein>
    <recommendedName>
        <fullName evidence="5">Transmembrane protein 98</fullName>
    </recommendedName>
</protein>
<dbReference type="GO" id="GO:0005576">
    <property type="term" value="C:extracellular region"/>
    <property type="evidence" value="ECO:0007669"/>
    <property type="project" value="UniProtKB-SubCell"/>
</dbReference>
<dbReference type="PANTHER" id="PTHR32510:SF3">
    <property type="entry name" value="TRANSMEMBRANE PROTEIN 98"/>
    <property type="match status" value="1"/>
</dbReference>